<evidence type="ECO:0000256" key="3">
    <source>
        <dbReference type="ARBA" id="ARBA00018484"/>
    </source>
</evidence>
<keyword evidence="14" id="KW-1185">Reference proteome</keyword>
<dbReference type="InterPro" id="IPR007439">
    <property type="entry name" value="Chemotax_Pase_CheZ"/>
</dbReference>
<evidence type="ECO:0000256" key="7">
    <source>
        <dbReference type="ARBA" id="ARBA00022801"/>
    </source>
</evidence>
<feature type="region of interest" description="Disordered" evidence="12">
    <location>
        <begin position="202"/>
        <end position="250"/>
    </location>
</feature>
<dbReference type="GO" id="GO:0097588">
    <property type="term" value="P:archaeal or bacterial-type flagellum-dependent cell motility"/>
    <property type="evidence" value="ECO:0007669"/>
    <property type="project" value="UniProtKB-KW"/>
</dbReference>
<dbReference type="GO" id="GO:0006935">
    <property type="term" value="P:chemotaxis"/>
    <property type="evidence" value="ECO:0007669"/>
    <property type="project" value="UniProtKB-KW"/>
</dbReference>
<keyword evidence="5 10" id="KW-0145">Chemotaxis</keyword>
<evidence type="ECO:0000256" key="12">
    <source>
        <dbReference type="SAM" id="MobiDB-lite"/>
    </source>
</evidence>
<feature type="site" description="Enhances dephosphorylation of CheY-P" evidence="11">
    <location>
        <position position="175"/>
    </location>
</feature>
<evidence type="ECO:0000256" key="11">
    <source>
        <dbReference type="PIRSR" id="PIRSR002884-1"/>
    </source>
</evidence>
<dbReference type="PIRSF" id="PIRSF002884">
    <property type="entry name" value="CheZ"/>
    <property type="match status" value="1"/>
</dbReference>
<dbReference type="GO" id="GO:0005737">
    <property type="term" value="C:cytoplasm"/>
    <property type="evidence" value="ECO:0007669"/>
    <property type="project" value="UniProtKB-SubCell"/>
</dbReference>
<name>A0AAE3G4D4_9GAMM</name>
<dbReference type="PANTHER" id="PTHR43693">
    <property type="entry name" value="PROTEIN PHOSPHATASE CHEZ"/>
    <property type="match status" value="1"/>
</dbReference>
<dbReference type="Proteomes" id="UP001205843">
    <property type="component" value="Unassembled WGS sequence"/>
</dbReference>
<comment type="function">
    <text evidence="10">Plays an important role in bacterial chemotaxis signal transduction pathway by accelerating the dephosphorylation of phosphorylated CheY (CheY-P).</text>
</comment>
<dbReference type="GO" id="GO:0004721">
    <property type="term" value="F:phosphoprotein phosphatase activity"/>
    <property type="evidence" value="ECO:0007669"/>
    <property type="project" value="UniProtKB-KW"/>
</dbReference>
<evidence type="ECO:0000256" key="10">
    <source>
        <dbReference type="PIRNR" id="PIRNR002884"/>
    </source>
</evidence>
<reference evidence="13" key="1">
    <citation type="submission" date="2022-03" db="EMBL/GenBank/DDBJ databases">
        <title>Genomic Encyclopedia of Type Strains, Phase III (KMG-III): the genomes of soil and plant-associated and newly described type strains.</title>
        <authorList>
            <person name="Whitman W."/>
        </authorList>
    </citation>
    <scope>NUCLEOTIDE SEQUENCE</scope>
    <source>
        <strain evidence="13">ANL 6-2</strain>
    </source>
</reference>
<gene>
    <name evidence="13" type="ORF">J2T57_002735</name>
</gene>
<dbReference type="Gene3D" id="1.10.287.500">
    <property type="entry name" value="Helix hairpin bin"/>
    <property type="match status" value="1"/>
</dbReference>
<organism evidence="13 14">
    <name type="scientific">Natronocella acetinitrilica</name>
    <dbReference type="NCBI Taxonomy" id="414046"/>
    <lineage>
        <taxon>Bacteria</taxon>
        <taxon>Pseudomonadati</taxon>
        <taxon>Pseudomonadota</taxon>
        <taxon>Gammaproteobacteria</taxon>
        <taxon>Chromatiales</taxon>
        <taxon>Ectothiorhodospiraceae</taxon>
        <taxon>Natronocella</taxon>
    </lineage>
</organism>
<dbReference type="InterPro" id="IPR050992">
    <property type="entry name" value="CheZ_family_phosphatases"/>
</dbReference>
<dbReference type="EMBL" id="JALJXV010000006">
    <property type="protein sequence ID" value="MCP1675585.1"/>
    <property type="molecule type" value="Genomic_DNA"/>
</dbReference>
<comment type="caution">
    <text evidence="13">The sequence shown here is derived from an EMBL/GenBank/DDBJ whole genome shotgun (WGS) entry which is preliminary data.</text>
</comment>
<evidence type="ECO:0000256" key="5">
    <source>
        <dbReference type="ARBA" id="ARBA00022500"/>
    </source>
</evidence>
<comment type="similarity">
    <text evidence="2 10">Belongs to the CheZ family.</text>
</comment>
<keyword evidence="4 10" id="KW-0963">Cytoplasm</keyword>
<comment type="subcellular location">
    <subcellularLocation>
        <location evidence="1 10">Cytoplasm</location>
    </subcellularLocation>
</comment>
<dbReference type="SUPFAM" id="SSF75708">
    <property type="entry name" value="Chemotaxis phosphatase CheZ"/>
    <property type="match status" value="1"/>
</dbReference>
<dbReference type="AlphaFoldDB" id="A0AAE3G4D4"/>
<proteinExistence type="inferred from homology"/>
<evidence type="ECO:0000256" key="6">
    <source>
        <dbReference type="ARBA" id="ARBA00022779"/>
    </source>
</evidence>
<evidence type="ECO:0000256" key="8">
    <source>
        <dbReference type="ARBA" id="ARBA00022912"/>
    </source>
</evidence>
<sequence>MSDQESANQRMLVTARQLVERLESGDEVGVDDLVEELTHIRETELFRELGQLTRELHEALKAFKSDSRLAAVAEEIPDAQDRLNHVIDMTEQSAHRTLNAVEESLDLVNGLAEGGQGLRQRWQQFRARELSADEFRILSRDLEAFLDRVGEEGGRVQSHLTDALMAQDYQDLTGQIIRRVINLVQEVESGLVSLISISGRRQGEEKDQSGASRQKAATPDLEGPQIPGKESSTAVKGQDEVDDLLSSLGF</sequence>
<keyword evidence="6 10" id="KW-0283">Flagellar rotation</keyword>
<dbReference type="RefSeq" id="WP_253479161.1">
    <property type="nucleotide sequence ID" value="NZ_JALJXV010000006.1"/>
</dbReference>
<dbReference type="Pfam" id="PF04344">
    <property type="entry name" value="CheZ"/>
    <property type="match status" value="1"/>
</dbReference>
<comment type="subunit">
    <text evidence="10">Homodimer.</text>
</comment>
<evidence type="ECO:0000313" key="14">
    <source>
        <dbReference type="Proteomes" id="UP001205843"/>
    </source>
</evidence>
<protein>
    <recommendedName>
        <fullName evidence="3 10">Protein phosphatase CheZ</fullName>
        <ecNumber evidence="10">3.1.3.-</ecNumber>
    </recommendedName>
    <alternativeName>
        <fullName evidence="9 10">Chemotaxis protein CheZ</fullName>
    </alternativeName>
</protein>
<keyword evidence="8 10" id="KW-0904">Protein phosphatase</keyword>
<evidence type="ECO:0000256" key="9">
    <source>
        <dbReference type="ARBA" id="ARBA00029599"/>
    </source>
</evidence>
<evidence type="ECO:0000256" key="4">
    <source>
        <dbReference type="ARBA" id="ARBA00022490"/>
    </source>
</evidence>
<evidence type="ECO:0000313" key="13">
    <source>
        <dbReference type="EMBL" id="MCP1675585.1"/>
    </source>
</evidence>
<keyword evidence="7 10" id="KW-0378">Hydrolase</keyword>
<dbReference type="GO" id="GO:0009288">
    <property type="term" value="C:bacterial-type flagellum"/>
    <property type="evidence" value="ECO:0007669"/>
    <property type="project" value="InterPro"/>
</dbReference>
<accession>A0AAE3G4D4</accession>
<evidence type="ECO:0000256" key="2">
    <source>
        <dbReference type="ARBA" id="ARBA00005908"/>
    </source>
</evidence>
<dbReference type="PANTHER" id="PTHR43693:SF1">
    <property type="entry name" value="PROTEIN PHOSPHATASE CHEZ"/>
    <property type="match status" value="1"/>
</dbReference>
<dbReference type="GO" id="GO:0050920">
    <property type="term" value="P:regulation of chemotaxis"/>
    <property type="evidence" value="ECO:0007669"/>
    <property type="project" value="InterPro"/>
</dbReference>
<dbReference type="EC" id="3.1.3.-" evidence="10"/>
<evidence type="ECO:0000256" key="1">
    <source>
        <dbReference type="ARBA" id="ARBA00004496"/>
    </source>
</evidence>